<comment type="caution">
    <text evidence="2">The sequence shown here is derived from an EMBL/GenBank/DDBJ whole genome shotgun (WGS) entry which is preliminary data.</text>
</comment>
<dbReference type="Proteomes" id="UP000786811">
    <property type="component" value="Unassembled WGS sequence"/>
</dbReference>
<dbReference type="AlphaFoldDB" id="A0A8J2E0F8"/>
<protein>
    <submittedName>
        <fullName evidence="2">Isoforms 9A/A/B (Drosophila melanogaster)</fullName>
    </submittedName>
</protein>
<evidence type="ECO:0000313" key="3">
    <source>
        <dbReference type="Proteomes" id="UP000786811"/>
    </source>
</evidence>
<evidence type="ECO:0000313" key="2">
    <source>
        <dbReference type="EMBL" id="CAG5072741.1"/>
    </source>
</evidence>
<accession>A0A8J2E0F8</accession>
<dbReference type="EMBL" id="CAJNRD030000920">
    <property type="protein sequence ID" value="CAG5072741.1"/>
    <property type="molecule type" value="Genomic_DNA"/>
</dbReference>
<evidence type="ECO:0000256" key="1">
    <source>
        <dbReference type="SAM" id="Coils"/>
    </source>
</evidence>
<keyword evidence="3" id="KW-1185">Reference proteome</keyword>
<gene>
    <name evidence="2" type="ORF">HICCMSTLAB_LOCUS169</name>
</gene>
<dbReference type="OrthoDB" id="128924at2759"/>
<organism evidence="2 3">
    <name type="scientific">Cotesia congregata</name>
    <name type="common">Parasitoid wasp</name>
    <name type="synonym">Apanteles congregatus</name>
    <dbReference type="NCBI Taxonomy" id="51543"/>
    <lineage>
        <taxon>Eukaryota</taxon>
        <taxon>Metazoa</taxon>
        <taxon>Ecdysozoa</taxon>
        <taxon>Arthropoda</taxon>
        <taxon>Hexapoda</taxon>
        <taxon>Insecta</taxon>
        <taxon>Pterygota</taxon>
        <taxon>Neoptera</taxon>
        <taxon>Endopterygota</taxon>
        <taxon>Hymenoptera</taxon>
        <taxon>Apocrita</taxon>
        <taxon>Ichneumonoidea</taxon>
        <taxon>Braconidae</taxon>
        <taxon>Microgastrinae</taxon>
        <taxon>Cotesia</taxon>
    </lineage>
</organism>
<name>A0A8J2E0F8_COTCN</name>
<feature type="non-terminal residue" evidence="2">
    <location>
        <position position="47"/>
    </location>
</feature>
<feature type="coiled-coil region" evidence="1">
    <location>
        <begin position="10"/>
        <end position="44"/>
    </location>
</feature>
<sequence length="47" mass="5824">MAMQVQGTILDVLKKKMRQTKEEMEKYKDECDEYQKRLQVEVMRREE</sequence>
<keyword evidence="1" id="KW-0175">Coiled coil</keyword>
<proteinExistence type="predicted"/>
<reference evidence="2" key="1">
    <citation type="submission" date="2021-04" db="EMBL/GenBank/DDBJ databases">
        <authorList>
            <person name="Chebbi M.A.C M."/>
        </authorList>
    </citation>
    <scope>NUCLEOTIDE SEQUENCE</scope>
</reference>